<keyword evidence="2" id="KW-1185">Reference proteome</keyword>
<accession>A0AAE1CEY6</accession>
<name>A0AAE1CEY6_9GAST</name>
<evidence type="ECO:0000313" key="1">
    <source>
        <dbReference type="EMBL" id="KAK3691349.1"/>
    </source>
</evidence>
<dbReference type="AlphaFoldDB" id="A0AAE1CEY6"/>
<protein>
    <submittedName>
        <fullName evidence="1">Uncharacterized protein</fullName>
    </submittedName>
</protein>
<sequence length="179" mass="20459">MSVYVSTHVKGDSIVEYRCLIAKETNVQRIPKNHLQITLLCVSLLGSREIRAVRDPHALSFPSASVMTMGVVVSTGRPLQNCLLRTGFTDDVCERVLYVCRTGFTDDVCERVLYVCRTGFSYDDCERVRYVSRTGFSYDDCERVRYVCRTGFSHDVCNRVLYVCRTGFTDDVCERVLYV</sequence>
<proteinExistence type="predicted"/>
<organism evidence="1 2">
    <name type="scientific">Elysia crispata</name>
    <name type="common">lettuce slug</name>
    <dbReference type="NCBI Taxonomy" id="231223"/>
    <lineage>
        <taxon>Eukaryota</taxon>
        <taxon>Metazoa</taxon>
        <taxon>Spiralia</taxon>
        <taxon>Lophotrochozoa</taxon>
        <taxon>Mollusca</taxon>
        <taxon>Gastropoda</taxon>
        <taxon>Heterobranchia</taxon>
        <taxon>Euthyneura</taxon>
        <taxon>Panpulmonata</taxon>
        <taxon>Sacoglossa</taxon>
        <taxon>Placobranchoidea</taxon>
        <taxon>Plakobranchidae</taxon>
        <taxon>Elysia</taxon>
    </lineage>
</organism>
<dbReference type="EMBL" id="JAWDGP010008094">
    <property type="protein sequence ID" value="KAK3691349.1"/>
    <property type="molecule type" value="Genomic_DNA"/>
</dbReference>
<gene>
    <name evidence="1" type="ORF">RRG08_036153</name>
</gene>
<reference evidence="1" key="1">
    <citation type="journal article" date="2023" name="G3 (Bethesda)">
        <title>A reference genome for the long-term kleptoplast-retaining sea slug Elysia crispata morphotype clarki.</title>
        <authorList>
            <person name="Eastman K.E."/>
            <person name="Pendleton A.L."/>
            <person name="Shaikh M.A."/>
            <person name="Suttiyut T."/>
            <person name="Ogas R."/>
            <person name="Tomko P."/>
            <person name="Gavelis G."/>
            <person name="Widhalm J.R."/>
            <person name="Wisecaver J.H."/>
        </authorList>
    </citation>
    <scope>NUCLEOTIDE SEQUENCE</scope>
    <source>
        <strain evidence="1">ECLA1</strain>
    </source>
</reference>
<comment type="caution">
    <text evidence="1">The sequence shown here is derived from an EMBL/GenBank/DDBJ whole genome shotgun (WGS) entry which is preliminary data.</text>
</comment>
<evidence type="ECO:0000313" key="2">
    <source>
        <dbReference type="Proteomes" id="UP001283361"/>
    </source>
</evidence>
<dbReference type="Proteomes" id="UP001283361">
    <property type="component" value="Unassembled WGS sequence"/>
</dbReference>